<accession>A0A146K800</accession>
<evidence type="ECO:0000256" key="9">
    <source>
        <dbReference type="ARBA" id="ARBA00022771"/>
    </source>
</evidence>
<evidence type="ECO:0000256" key="12">
    <source>
        <dbReference type="ARBA" id="ARBA00022989"/>
    </source>
</evidence>
<dbReference type="Pfam" id="PF13639">
    <property type="entry name" value="zf-RING_2"/>
    <property type="match status" value="1"/>
</dbReference>
<evidence type="ECO:0000256" key="5">
    <source>
        <dbReference type="ARBA" id="ARBA00022679"/>
    </source>
</evidence>
<name>A0A146K800_9EUKA</name>
<evidence type="ECO:0000256" key="1">
    <source>
        <dbReference type="ARBA" id="ARBA00000900"/>
    </source>
</evidence>
<reference evidence="17" key="1">
    <citation type="submission" date="2015-07" db="EMBL/GenBank/DDBJ databases">
        <title>Adaptation to a free-living lifestyle via gene acquisitions in the diplomonad Trepomonas sp. PC1.</title>
        <authorList>
            <person name="Xu F."/>
            <person name="Jerlstrom-Hultqvist J."/>
            <person name="Kolisko M."/>
            <person name="Simpson A.G.B."/>
            <person name="Roger A.J."/>
            <person name="Svard S.G."/>
            <person name="Andersson J.O."/>
        </authorList>
    </citation>
    <scope>NUCLEOTIDE SEQUENCE</scope>
    <source>
        <strain evidence="17">PC1</strain>
    </source>
</reference>
<dbReference type="GO" id="GO:0061630">
    <property type="term" value="F:ubiquitin protein ligase activity"/>
    <property type="evidence" value="ECO:0007669"/>
    <property type="project" value="UniProtKB-EC"/>
</dbReference>
<evidence type="ECO:0000256" key="7">
    <source>
        <dbReference type="ARBA" id="ARBA00022723"/>
    </source>
</evidence>
<feature type="transmembrane region" description="Helical" evidence="15">
    <location>
        <begin position="279"/>
        <end position="299"/>
    </location>
</feature>
<evidence type="ECO:0000256" key="6">
    <source>
        <dbReference type="ARBA" id="ARBA00022692"/>
    </source>
</evidence>
<dbReference type="SMART" id="SM00184">
    <property type="entry name" value="RING"/>
    <property type="match status" value="1"/>
</dbReference>
<protein>
    <recommendedName>
        <fullName evidence="4">RING-type E3 ubiquitin transferase</fullName>
        <ecNumber evidence="4">2.3.2.27</ecNumber>
    </recommendedName>
</protein>
<comment type="pathway">
    <text evidence="3">Protein modification; protein ubiquitination.</text>
</comment>
<dbReference type="GO" id="GO:0008270">
    <property type="term" value="F:zinc ion binding"/>
    <property type="evidence" value="ECO:0007669"/>
    <property type="project" value="UniProtKB-KW"/>
</dbReference>
<evidence type="ECO:0000256" key="10">
    <source>
        <dbReference type="ARBA" id="ARBA00022786"/>
    </source>
</evidence>
<keyword evidence="10" id="KW-0833">Ubl conjugation pathway</keyword>
<evidence type="ECO:0000259" key="16">
    <source>
        <dbReference type="PROSITE" id="PS50089"/>
    </source>
</evidence>
<evidence type="ECO:0000256" key="3">
    <source>
        <dbReference type="ARBA" id="ARBA00004906"/>
    </source>
</evidence>
<dbReference type="InterPro" id="IPR021319">
    <property type="entry name" value="DUF2921"/>
</dbReference>
<dbReference type="SUPFAM" id="SSF57850">
    <property type="entry name" value="RING/U-box"/>
    <property type="match status" value="1"/>
</dbReference>
<feature type="domain" description="RING-type" evidence="16">
    <location>
        <begin position="593"/>
        <end position="660"/>
    </location>
</feature>
<keyword evidence="8" id="KW-0732">Signal</keyword>
<keyword evidence="11" id="KW-0862">Zinc</keyword>
<keyword evidence="6 15" id="KW-0812">Transmembrane</keyword>
<dbReference type="AlphaFoldDB" id="A0A146K800"/>
<evidence type="ECO:0000313" key="17">
    <source>
        <dbReference type="EMBL" id="JAP91609.1"/>
    </source>
</evidence>
<dbReference type="PANTHER" id="PTHR22763">
    <property type="entry name" value="RING ZINC FINGER PROTEIN"/>
    <property type="match status" value="1"/>
</dbReference>
<dbReference type="InterPro" id="IPR013083">
    <property type="entry name" value="Znf_RING/FYVE/PHD"/>
</dbReference>
<keyword evidence="5" id="KW-0808">Transferase</keyword>
<feature type="transmembrane region" description="Helical" evidence="15">
    <location>
        <begin position="244"/>
        <end position="267"/>
    </location>
</feature>
<dbReference type="InterPro" id="IPR050731">
    <property type="entry name" value="HRD1_E3_ubiq-ligases"/>
</dbReference>
<dbReference type="Gene3D" id="3.30.40.10">
    <property type="entry name" value="Zinc/RING finger domain, C3HC4 (zinc finger)"/>
    <property type="match status" value="1"/>
</dbReference>
<evidence type="ECO:0000256" key="11">
    <source>
        <dbReference type="ARBA" id="ARBA00022833"/>
    </source>
</evidence>
<keyword evidence="7" id="KW-0479">Metal-binding</keyword>
<feature type="transmembrane region" description="Helical" evidence="15">
    <location>
        <begin position="372"/>
        <end position="395"/>
    </location>
</feature>
<comment type="subcellular location">
    <subcellularLocation>
        <location evidence="2">Endomembrane system</location>
        <topology evidence="2">Multi-pass membrane protein</topology>
    </subcellularLocation>
</comment>
<keyword evidence="12 15" id="KW-1133">Transmembrane helix</keyword>
<proteinExistence type="predicted"/>
<evidence type="ECO:0000256" key="15">
    <source>
        <dbReference type="SAM" id="Phobius"/>
    </source>
</evidence>
<dbReference type="GO" id="GO:0012505">
    <property type="term" value="C:endomembrane system"/>
    <property type="evidence" value="ECO:0007669"/>
    <property type="project" value="UniProtKB-SubCell"/>
</dbReference>
<evidence type="ECO:0000256" key="8">
    <source>
        <dbReference type="ARBA" id="ARBA00022729"/>
    </source>
</evidence>
<evidence type="ECO:0000256" key="2">
    <source>
        <dbReference type="ARBA" id="ARBA00004127"/>
    </source>
</evidence>
<feature type="transmembrane region" description="Helical" evidence="15">
    <location>
        <begin position="311"/>
        <end position="329"/>
    </location>
</feature>
<comment type="catalytic activity">
    <reaction evidence="1">
        <text>S-ubiquitinyl-[E2 ubiquitin-conjugating enzyme]-L-cysteine + [acceptor protein]-L-lysine = [E2 ubiquitin-conjugating enzyme]-L-cysteine + N(6)-ubiquitinyl-[acceptor protein]-L-lysine.</text>
        <dbReference type="EC" id="2.3.2.27"/>
    </reaction>
</comment>
<sequence>SCLNFPKYNNVSQVNPLSGSARQNYEGSWAIKNSSLFGPFKYLTVSSARDLSIMYDNTYTTEKDLNITRDIDGIFYVFNTNFSDSRRQSMYYNGKLFYDETMYNNYNGEIRGIMQGIFPYRARFPEFNLSKEEYQNLFDFSQEFPNSTQTNITDEAIQRVKEGNYNYFDCQLISYLTISPVLRSIQDHKYMPDYEMMRNESAPFNATHEQVSKLSQRIISQNCAVDMELDGVIINQAKQTNQGFVYSAIFLAISGFSIVSGIKMLLLANSQVRVQKLSFASVVLQTVYDFSIAILHTGFGNQIALVKRQMLIITTIMIVFAFMIDLALLTQTYQAWVNRNGQMNNQRGMCYIMGIIYICFFIYIFIEQYIPSWGIFVIIMGISSYWFVQGVFSFMHNIKGRPYPVDYLIIQSIVKYCPVVYFYGFKDNFMGYEVLDWYPWVMGIWFGLQILFIALQYIFGSRLCFKFEKKNTVSYKYDEQNVHDNVIQSLDEFEQPNMIKQQATELQITNTEYLQQTQRNFVLPFVLGQDSYANKQQHIICMNPLHQHSTLFDPKMTTKTLGEQLKRDVIKSANAEDLKCFYLLKAPEEAIECLICMDFVNLASLKNKYPICIYKNKEKIEEKQIKSGDDELWITPCGHCFHSQCLKRWAIENPKCPTCRRDLEAIQGEWYE</sequence>
<keyword evidence="9 14" id="KW-0863">Zinc-finger</keyword>
<dbReference type="Pfam" id="PF11145">
    <property type="entry name" value="DUF2921"/>
    <property type="match status" value="1"/>
</dbReference>
<feature type="transmembrane region" description="Helical" evidence="15">
    <location>
        <begin position="349"/>
        <end position="366"/>
    </location>
</feature>
<feature type="transmembrane region" description="Helical" evidence="15">
    <location>
        <begin position="437"/>
        <end position="459"/>
    </location>
</feature>
<evidence type="ECO:0000256" key="13">
    <source>
        <dbReference type="ARBA" id="ARBA00023136"/>
    </source>
</evidence>
<feature type="transmembrane region" description="Helical" evidence="15">
    <location>
        <begin position="407"/>
        <end position="425"/>
    </location>
</feature>
<dbReference type="EMBL" id="GDID01004997">
    <property type="protein sequence ID" value="JAP91609.1"/>
    <property type="molecule type" value="Transcribed_RNA"/>
</dbReference>
<dbReference type="PROSITE" id="PS50089">
    <property type="entry name" value="ZF_RING_2"/>
    <property type="match status" value="1"/>
</dbReference>
<dbReference type="InterPro" id="IPR001841">
    <property type="entry name" value="Znf_RING"/>
</dbReference>
<keyword evidence="13 15" id="KW-0472">Membrane</keyword>
<feature type="non-terminal residue" evidence="17">
    <location>
        <position position="1"/>
    </location>
</feature>
<evidence type="ECO:0000256" key="4">
    <source>
        <dbReference type="ARBA" id="ARBA00012483"/>
    </source>
</evidence>
<evidence type="ECO:0000256" key="14">
    <source>
        <dbReference type="PROSITE-ProRule" id="PRU00175"/>
    </source>
</evidence>
<organism evidence="17">
    <name type="scientific">Trepomonas sp. PC1</name>
    <dbReference type="NCBI Taxonomy" id="1076344"/>
    <lineage>
        <taxon>Eukaryota</taxon>
        <taxon>Metamonada</taxon>
        <taxon>Diplomonadida</taxon>
        <taxon>Hexamitidae</taxon>
        <taxon>Hexamitinae</taxon>
        <taxon>Trepomonas</taxon>
    </lineage>
</organism>
<dbReference type="PANTHER" id="PTHR22763:SF162">
    <property type="entry name" value="TRANSMEMBRANE E3 UBIQUITIN-PROTEIN LIGASE 1"/>
    <property type="match status" value="1"/>
</dbReference>
<dbReference type="EC" id="2.3.2.27" evidence="4"/>
<gene>
    <name evidence="17" type="ORF">TPC1_16730</name>
</gene>
<dbReference type="GO" id="GO:0043161">
    <property type="term" value="P:proteasome-mediated ubiquitin-dependent protein catabolic process"/>
    <property type="evidence" value="ECO:0007669"/>
    <property type="project" value="TreeGrafter"/>
</dbReference>